<dbReference type="RefSeq" id="WP_132114734.1">
    <property type="nucleotide sequence ID" value="NZ_SMJU01000002.1"/>
</dbReference>
<evidence type="ECO:0000313" key="2">
    <source>
        <dbReference type="EMBL" id="TDB68097.1"/>
    </source>
</evidence>
<accession>A0A4R4KIP1</accession>
<sequence>MKKITHVLVALLLVLPLLLHAQADETTDEFRPVQFTFLTPIGTNGLDAVRYVNGLSVNMLGGVAKGLDGVEFSGIFAIETHNVKGGQFAGIFNAVGGQVRGAQFAGIANLVAKNVHGAQFGGIANISGKEVDGGQFAGIANLAIGVEGAQVSGILNVAAGRVKGAQIGLINLAEEVDGVQIGLINYAKNGYRRVEFWASDVLYANAGFKMGGNRSFYTIFTAGATWPDSKTARWGYGLGFGTNRPLGKKNQLSLEGISYHINERKASWQDLNQLNQLRASFIFPLRNRLALTVTPTFNVQVSQLRTADGSVGAEWVDWHVYNKVFNNRTRLMMWPGLNVGIQF</sequence>
<dbReference type="InterPro" id="IPR058093">
    <property type="entry name" value="LA_2272-like"/>
</dbReference>
<reference evidence="2 3" key="1">
    <citation type="submission" date="2019-02" db="EMBL/GenBank/DDBJ databases">
        <title>Arundinibacter roseus gen. nov., sp. nov., a new member of the family Cytophagaceae.</title>
        <authorList>
            <person name="Szuroczki S."/>
            <person name="Khayer B."/>
            <person name="Sproer C."/>
            <person name="Toumi M."/>
            <person name="Szabo A."/>
            <person name="Felfoldi T."/>
            <person name="Schumann P."/>
            <person name="Toth E."/>
        </authorList>
    </citation>
    <scope>NUCLEOTIDE SEQUENCE [LARGE SCALE GENOMIC DNA]</scope>
    <source>
        <strain evidence="2 3">DMA-k-7a</strain>
    </source>
</reference>
<dbReference type="OrthoDB" id="5505971at2"/>
<feature type="signal peptide" evidence="1">
    <location>
        <begin position="1"/>
        <end position="23"/>
    </location>
</feature>
<organism evidence="2 3">
    <name type="scientific">Arundinibacter roseus</name>
    <dbReference type="NCBI Taxonomy" id="2070510"/>
    <lineage>
        <taxon>Bacteria</taxon>
        <taxon>Pseudomonadati</taxon>
        <taxon>Bacteroidota</taxon>
        <taxon>Cytophagia</taxon>
        <taxon>Cytophagales</taxon>
        <taxon>Spirosomataceae</taxon>
        <taxon>Arundinibacter</taxon>
    </lineage>
</organism>
<keyword evidence="3" id="KW-1185">Reference proteome</keyword>
<name>A0A4R4KIP1_9BACT</name>
<comment type="caution">
    <text evidence="2">The sequence shown here is derived from an EMBL/GenBank/DDBJ whole genome shotgun (WGS) entry which is preliminary data.</text>
</comment>
<evidence type="ECO:0000313" key="3">
    <source>
        <dbReference type="Proteomes" id="UP000295706"/>
    </source>
</evidence>
<feature type="chain" id="PRO_5021004402" evidence="1">
    <location>
        <begin position="24"/>
        <end position="343"/>
    </location>
</feature>
<keyword evidence="1" id="KW-0732">Signal</keyword>
<dbReference type="AlphaFoldDB" id="A0A4R4KIP1"/>
<dbReference type="EMBL" id="SMJU01000002">
    <property type="protein sequence ID" value="TDB68097.1"/>
    <property type="molecule type" value="Genomic_DNA"/>
</dbReference>
<dbReference type="NCBIfam" id="NF047436">
    <property type="entry name" value="LA_2272_repeat"/>
    <property type="match status" value="1"/>
</dbReference>
<proteinExistence type="predicted"/>
<gene>
    <name evidence="2" type="ORF">EZE20_04020</name>
</gene>
<protein>
    <submittedName>
        <fullName evidence="2">Uncharacterized protein</fullName>
    </submittedName>
</protein>
<dbReference type="Proteomes" id="UP000295706">
    <property type="component" value="Unassembled WGS sequence"/>
</dbReference>
<evidence type="ECO:0000256" key="1">
    <source>
        <dbReference type="SAM" id="SignalP"/>
    </source>
</evidence>